<evidence type="ECO:0000256" key="1">
    <source>
        <dbReference type="ARBA" id="ARBA00018672"/>
    </source>
</evidence>
<dbReference type="RefSeq" id="WP_207649778.1">
    <property type="nucleotide sequence ID" value="NZ_FNCP01000030.1"/>
</dbReference>
<keyword evidence="8" id="KW-1185">Reference proteome</keyword>
<accession>A0A1G8IWP1</accession>
<feature type="modified residue" description="4-aspartylphosphate" evidence="5">
    <location>
        <position position="13"/>
    </location>
</feature>
<dbReference type="EMBL" id="FNCP01000030">
    <property type="protein sequence ID" value="SDI23276.1"/>
    <property type="molecule type" value="Genomic_DNA"/>
</dbReference>
<keyword evidence="3" id="KW-0902">Two-component regulatory system</keyword>
<dbReference type="Proteomes" id="UP000198656">
    <property type="component" value="Unassembled WGS sequence"/>
</dbReference>
<sequence length="82" mass="9430">MCKITKYDIILMDCQMPIMDGYVASSRIKNEGLNKDTVIIAMTAHAMEGDRDKCLKAGMDDYISKPIIMNDLDKMIQRWLKK</sequence>
<feature type="domain" description="Response regulatory" evidence="6">
    <location>
        <begin position="1"/>
        <end position="80"/>
    </location>
</feature>
<dbReference type="PANTHER" id="PTHR45339:SF1">
    <property type="entry name" value="HYBRID SIGNAL TRANSDUCTION HISTIDINE KINASE J"/>
    <property type="match status" value="1"/>
</dbReference>
<gene>
    <name evidence="7" type="ORF">SAMN05443529_13020</name>
</gene>
<keyword evidence="2 5" id="KW-0597">Phosphoprotein</keyword>
<evidence type="ECO:0000256" key="4">
    <source>
        <dbReference type="ARBA" id="ARBA00024867"/>
    </source>
</evidence>
<evidence type="ECO:0000313" key="8">
    <source>
        <dbReference type="Proteomes" id="UP000198656"/>
    </source>
</evidence>
<reference evidence="8" key="1">
    <citation type="submission" date="2016-10" db="EMBL/GenBank/DDBJ databases">
        <authorList>
            <person name="Varghese N."/>
            <person name="Submissions S."/>
        </authorList>
    </citation>
    <scope>NUCLEOTIDE SEQUENCE [LARGE SCALE GENOMIC DNA]</scope>
    <source>
        <strain evidence="8">DSM 8344</strain>
    </source>
</reference>
<dbReference type="CDD" id="cd17546">
    <property type="entry name" value="REC_hyHK_CKI1_RcsC-like"/>
    <property type="match status" value="1"/>
</dbReference>
<dbReference type="PANTHER" id="PTHR45339">
    <property type="entry name" value="HYBRID SIGNAL TRANSDUCTION HISTIDINE KINASE J"/>
    <property type="match status" value="1"/>
</dbReference>
<comment type="function">
    <text evidence="4">May play the central regulatory role in sporulation. It may be an element of the effector pathway responsible for the activation of sporulation genes in response to nutritional stress. Spo0A may act in concert with spo0H (a sigma factor) to control the expression of some genes that are critical to the sporulation process.</text>
</comment>
<organism evidence="7 8">
    <name type="scientific">Desulfosporosinus hippei DSM 8344</name>
    <dbReference type="NCBI Taxonomy" id="1121419"/>
    <lineage>
        <taxon>Bacteria</taxon>
        <taxon>Bacillati</taxon>
        <taxon>Bacillota</taxon>
        <taxon>Clostridia</taxon>
        <taxon>Eubacteriales</taxon>
        <taxon>Desulfitobacteriaceae</taxon>
        <taxon>Desulfosporosinus</taxon>
    </lineage>
</organism>
<dbReference type="Pfam" id="PF00072">
    <property type="entry name" value="Response_reg"/>
    <property type="match status" value="1"/>
</dbReference>
<evidence type="ECO:0000256" key="2">
    <source>
        <dbReference type="ARBA" id="ARBA00022553"/>
    </source>
</evidence>
<proteinExistence type="predicted"/>
<dbReference type="STRING" id="1121419.SAMN05443529_13020"/>
<protein>
    <recommendedName>
        <fullName evidence="1">Stage 0 sporulation protein A homolog</fullName>
    </recommendedName>
</protein>
<dbReference type="AlphaFoldDB" id="A0A1G8IWP1"/>
<dbReference type="InterPro" id="IPR011006">
    <property type="entry name" value="CheY-like_superfamily"/>
</dbReference>
<dbReference type="InterPro" id="IPR001789">
    <property type="entry name" value="Sig_transdc_resp-reg_receiver"/>
</dbReference>
<name>A0A1G8IWP1_9FIRM</name>
<evidence type="ECO:0000256" key="5">
    <source>
        <dbReference type="PROSITE-ProRule" id="PRU00169"/>
    </source>
</evidence>
<evidence type="ECO:0000313" key="7">
    <source>
        <dbReference type="EMBL" id="SDI23276.1"/>
    </source>
</evidence>
<evidence type="ECO:0000256" key="3">
    <source>
        <dbReference type="ARBA" id="ARBA00023012"/>
    </source>
</evidence>
<dbReference type="PROSITE" id="PS50110">
    <property type="entry name" value="RESPONSE_REGULATORY"/>
    <property type="match status" value="1"/>
</dbReference>
<evidence type="ECO:0000259" key="6">
    <source>
        <dbReference type="PROSITE" id="PS50110"/>
    </source>
</evidence>
<dbReference type="GO" id="GO:0000160">
    <property type="term" value="P:phosphorelay signal transduction system"/>
    <property type="evidence" value="ECO:0007669"/>
    <property type="project" value="UniProtKB-KW"/>
</dbReference>
<dbReference type="SUPFAM" id="SSF52172">
    <property type="entry name" value="CheY-like"/>
    <property type="match status" value="1"/>
</dbReference>
<dbReference type="Gene3D" id="3.40.50.2300">
    <property type="match status" value="1"/>
</dbReference>